<gene>
    <name evidence="1" type="ORF">BDN72DRAFT_518205</name>
</gene>
<proteinExistence type="predicted"/>
<keyword evidence="2" id="KW-1185">Reference proteome</keyword>
<name>A0ACD3BAS4_9AGAR</name>
<protein>
    <submittedName>
        <fullName evidence="1">Uncharacterized protein</fullName>
    </submittedName>
</protein>
<evidence type="ECO:0000313" key="1">
    <source>
        <dbReference type="EMBL" id="TFK75428.1"/>
    </source>
</evidence>
<evidence type="ECO:0000313" key="2">
    <source>
        <dbReference type="Proteomes" id="UP000308600"/>
    </source>
</evidence>
<sequence>MNKGQVASITKLSTACCVYFQQCHIITVLQVLATGNFALKKRSTLTVATAGTILTVANVNNLSRRMKGYISIVEFASTIFTALNVNGCS</sequence>
<dbReference type="EMBL" id="ML208263">
    <property type="protein sequence ID" value="TFK75428.1"/>
    <property type="molecule type" value="Genomic_DNA"/>
</dbReference>
<organism evidence="1 2">
    <name type="scientific">Pluteus cervinus</name>
    <dbReference type="NCBI Taxonomy" id="181527"/>
    <lineage>
        <taxon>Eukaryota</taxon>
        <taxon>Fungi</taxon>
        <taxon>Dikarya</taxon>
        <taxon>Basidiomycota</taxon>
        <taxon>Agaricomycotina</taxon>
        <taxon>Agaricomycetes</taxon>
        <taxon>Agaricomycetidae</taxon>
        <taxon>Agaricales</taxon>
        <taxon>Pluteineae</taxon>
        <taxon>Pluteaceae</taxon>
        <taxon>Pluteus</taxon>
    </lineage>
</organism>
<accession>A0ACD3BAS4</accession>
<reference evidence="1 2" key="1">
    <citation type="journal article" date="2019" name="Nat. Ecol. Evol.">
        <title>Megaphylogeny resolves global patterns of mushroom evolution.</title>
        <authorList>
            <person name="Varga T."/>
            <person name="Krizsan K."/>
            <person name="Foldi C."/>
            <person name="Dima B."/>
            <person name="Sanchez-Garcia M."/>
            <person name="Sanchez-Ramirez S."/>
            <person name="Szollosi G.J."/>
            <person name="Szarkandi J.G."/>
            <person name="Papp V."/>
            <person name="Albert L."/>
            <person name="Andreopoulos W."/>
            <person name="Angelini C."/>
            <person name="Antonin V."/>
            <person name="Barry K.W."/>
            <person name="Bougher N.L."/>
            <person name="Buchanan P."/>
            <person name="Buyck B."/>
            <person name="Bense V."/>
            <person name="Catcheside P."/>
            <person name="Chovatia M."/>
            <person name="Cooper J."/>
            <person name="Damon W."/>
            <person name="Desjardin D."/>
            <person name="Finy P."/>
            <person name="Geml J."/>
            <person name="Haridas S."/>
            <person name="Hughes K."/>
            <person name="Justo A."/>
            <person name="Karasinski D."/>
            <person name="Kautmanova I."/>
            <person name="Kiss B."/>
            <person name="Kocsube S."/>
            <person name="Kotiranta H."/>
            <person name="LaButti K.M."/>
            <person name="Lechner B.E."/>
            <person name="Liimatainen K."/>
            <person name="Lipzen A."/>
            <person name="Lukacs Z."/>
            <person name="Mihaltcheva S."/>
            <person name="Morgado L.N."/>
            <person name="Niskanen T."/>
            <person name="Noordeloos M.E."/>
            <person name="Ohm R.A."/>
            <person name="Ortiz-Santana B."/>
            <person name="Ovrebo C."/>
            <person name="Racz N."/>
            <person name="Riley R."/>
            <person name="Savchenko A."/>
            <person name="Shiryaev A."/>
            <person name="Soop K."/>
            <person name="Spirin V."/>
            <person name="Szebenyi C."/>
            <person name="Tomsovsky M."/>
            <person name="Tulloss R.E."/>
            <person name="Uehling J."/>
            <person name="Grigoriev I.V."/>
            <person name="Vagvolgyi C."/>
            <person name="Papp T."/>
            <person name="Martin F.M."/>
            <person name="Miettinen O."/>
            <person name="Hibbett D.S."/>
            <person name="Nagy L.G."/>
        </authorList>
    </citation>
    <scope>NUCLEOTIDE SEQUENCE [LARGE SCALE GENOMIC DNA]</scope>
    <source>
        <strain evidence="1 2">NL-1719</strain>
    </source>
</reference>
<dbReference type="Proteomes" id="UP000308600">
    <property type="component" value="Unassembled WGS sequence"/>
</dbReference>